<dbReference type="InterPro" id="IPR014755">
    <property type="entry name" value="Cu-Rt/internalin_Ig-like"/>
</dbReference>
<dbReference type="AlphaFoldDB" id="A0A1G8UNK7"/>
<dbReference type="SUPFAM" id="SSF53955">
    <property type="entry name" value="Lysozyme-like"/>
    <property type="match status" value="1"/>
</dbReference>
<dbReference type="Gene3D" id="2.60.40.1220">
    <property type="match status" value="1"/>
</dbReference>
<feature type="domain" description="Transglycosylase SLT" evidence="3">
    <location>
        <begin position="36"/>
        <end position="160"/>
    </location>
</feature>
<keyword evidence="5" id="KW-1185">Reference proteome</keyword>
<dbReference type="Pfam" id="PF01464">
    <property type="entry name" value="SLT"/>
    <property type="match status" value="1"/>
</dbReference>
<evidence type="ECO:0000256" key="2">
    <source>
        <dbReference type="SAM" id="SignalP"/>
    </source>
</evidence>
<evidence type="ECO:0000313" key="5">
    <source>
        <dbReference type="Proteomes" id="UP000199225"/>
    </source>
</evidence>
<organism evidence="4 5">
    <name type="scientific">Salimicrobium halophilum</name>
    <dbReference type="NCBI Taxonomy" id="86666"/>
    <lineage>
        <taxon>Bacteria</taxon>
        <taxon>Bacillati</taxon>
        <taxon>Bacillota</taxon>
        <taxon>Bacilli</taxon>
        <taxon>Bacillales</taxon>
        <taxon>Bacillaceae</taxon>
        <taxon>Salimicrobium</taxon>
    </lineage>
</organism>
<dbReference type="RefSeq" id="WP_093194013.1">
    <property type="nucleotide sequence ID" value="NZ_FNEV01000007.1"/>
</dbReference>
<dbReference type="OrthoDB" id="2690990at2"/>
<proteinExistence type="predicted"/>
<gene>
    <name evidence="4" type="ORF">SAMN04490247_2297</name>
</gene>
<dbReference type="STRING" id="86666.SAMN04490247_2297"/>
<evidence type="ECO:0000313" key="4">
    <source>
        <dbReference type="EMBL" id="SDJ55351.1"/>
    </source>
</evidence>
<dbReference type="Gene3D" id="1.10.530.10">
    <property type="match status" value="1"/>
</dbReference>
<feature type="chain" id="PRO_5011506826" evidence="2">
    <location>
        <begin position="23"/>
        <end position="436"/>
    </location>
</feature>
<name>A0A1G8UNK7_9BACI</name>
<dbReference type="InterPro" id="IPR023346">
    <property type="entry name" value="Lysozyme-like_dom_sf"/>
</dbReference>
<dbReference type="Proteomes" id="UP000199225">
    <property type="component" value="Unassembled WGS sequence"/>
</dbReference>
<evidence type="ECO:0000256" key="1">
    <source>
        <dbReference type="ARBA" id="ARBA00022729"/>
    </source>
</evidence>
<dbReference type="EMBL" id="FNEV01000007">
    <property type="protein sequence ID" value="SDJ55351.1"/>
    <property type="molecule type" value="Genomic_DNA"/>
</dbReference>
<evidence type="ECO:0000259" key="3">
    <source>
        <dbReference type="Pfam" id="PF01464"/>
    </source>
</evidence>
<protein>
    <submittedName>
        <fullName evidence="4">Transglycosylase SLT domain-containing protein</fullName>
    </submittedName>
</protein>
<dbReference type="InterPro" id="IPR008258">
    <property type="entry name" value="Transglycosylase_SLT_dom_1"/>
</dbReference>
<keyword evidence="1 2" id="KW-0732">Signal</keyword>
<feature type="signal peptide" evidence="2">
    <location>
        <begin position="1"/>
        <end position="22"/>
    </location>
</feature>
<accession>A0A1G8UNK7</accession>
<sequence>MKKWTALLLTLMLTLIAFPLSAEENTHKEILSKIVEVANENEIPAEIMIAIASKESGAKGEYFRHYDENGDVIETDDGGIGLMQITELKETSYSKKELEDIENNIRAAAEVLNAKWGYIGKRIPEMKTWSYEAGKVSYKNDEEDPKQVIENWYFPVMAYNGLVEQNIPKHSEETAYQDEVFKSMADQGQLFTASHAEQIESELSEYFVKGDTYNTDGVKGIVSFPSDDDSGEEIEPVKLEMEGTYTRMNQFEEEQLITFNRNSPSFSYVNVYDSDQLTNHSDTIGFYNNFSLTSQPFLFNDNDASHYGYYTVNRNGEEEFIASSNLISTSHPYANSDFSEFGSDQEDENGVVTTENGYVTVKFDEKIADDYVSERNFYLKDENDTGIEASLMKEGVEVRVTPSTVEKGEVYTLYVHKVRDEEGNMAKPVKQKVKFE</sequence>
<reference evidence="5" key="1">
    <citation type="submission" date="2016-10" db="EMBL/GenBank/DDBJ databases">
        <authorList>
            <person name="Varghese N."/>
            <person name="Submissions S."/>
        </authorList>
    </citation>
    <scope>NUCLEOTIDE SEQUENCE [LARGE SCALE GENOMIC DNA]</scope>
    <source>
        <strain evidence="5">DSM 4771</strain>
    </source>
</reference>